<sequence length="309" mass="36012">MREINLKEDLEKIYPLIKQLRNNLSLEDFLEKFQLAKKTQHYKFFAYEDKGAFKAACGVMPFNVLYHNHCLYICDFVVDETLRGKGIGQAFLKKIQIWAKNQGYEELELSSKRRACKLFNDKKINEKDLHFILESGILAPSSHGFEPWKFIILDKKEDNQKLAKLCFDQASVASASHNIILLARKDLQSKDEFAQKQIRRFAGSKEENFQRILKIYTHDTDAMNEKELYHFAQLQCYLAMMQMSLAAMSLGIDSCMIGGYEKAKVDNFLNLTYPFETAVILSLGYKAHEPKYSTQRLNFNEVVEFYKEK</sequence>
<dbReference type="InterPro" id="IPR029479">
    <property type="entry name" value="Nitroreductase"/>
</dbReference>
<evidence type="ECO:0000256" key="4">
    <source>
        <dbReference type="ARBA" id="ARBA00022643"/>
    </source>
</evidence>
<dbReference type="GO" id="GO:0016747">
    <property type="term" value="F:acyltransferase activity, transferring groups other than amino-acyl groups"/>
    <property type="evidence" value="ECO:0007669"/>
    <property type="project" value="InterPro"/>
</dbReference>
<keyword evidence="3" id="KW-0285">Flavoprotein</keyword>
<dbReference type="Gene3D" id="3.40.109.10">
    <property type="entry name" value="NADH Oxidase"/>
    <property type="match status" value="1"/>
</dbReference>
<comment type="similarity">
    <text evidence="2">Belongs to the nitroreductase family.</text>
</comment>
<reference evidence="6 7" key="1">
    <citation type="submission" date="2018-07" db="EMBL/GenBank/DDBJ databases">
        <authorList>
            <consortium name="NARMS: The National Antimicrobial Resistance Monitoring System"/>
        </authorList>
    </citation>
    <scope>NUCLEOTIDE SEQUENCE [LARGE SCALE GENOMIC DNA]</scope>
    <source>
        <strain evidence="6 7">CVM N17C548</strain>
    </source>
</reference>
<evidence type="ECO:0000256" key="2">
    <source>
        <dbReference type="ARBA" id="ARBA00007118"/>
    </source>
</evidence>
<evidence type="ECO:0000313" key="7">
    <source>
        <dbReference type="Proteomes" id="UP000352088"/>
    </source>
</evidence>
<accession>A0A5T1UN69</accession>
<gene>
    <name evidence="6" type="ORF">DSX26_01120</name>
</gene>
<dbReference type="InterPro" id="IPR000415">
    <property type="entry name" value="Nitroreductase-like"/>
</dbReference>
<proteinExistence type="inferred from homology"/>
<name>A0A5T1UN69_CAMCO</name>
<protein>
    <submittedName>
        <fullName evidence="6">GNAT family N-acetyltransferase</fullName>
    </submittedName>
</protein>
<keyword evidence="6" id="KW-0808">Transferase</keyword>
<dbReference type="SUPFAM" id="SSF55729">
    <property type="entry name" value="Acyl-CoA N-acyltransferases (Nat)"/>
    <property type="match status" value="1"/>
</dbReference>
<dbReference type="EMBL" id="AACQHW010000001">
    <property type="protein sequence ID" value="EAL6850067.1"/>
    <property type="molecule type" value="Genomic_DNA"/>
</dbReference>
<dbReference type="AlphaFoldDB" id="A0A5T1UN69"/>
<evidence type="ECO:0000256" key="5">
    <source>
        <dbReference type="ARBA" id="ARBA00023002"/>
    </source>
</evidence>
<keyword evidence="5" id="KW-0560">Oxidoreductase</keyword>
<organism evidence="6 7">
    <name type="scientific">Campylobacter coli</name>
    <dbReference type="NCBI Taxonomy" id="195"/>
    <lineage>
        <taxon>Bacteria</taxon>
        <taxon>Pseudomonadati</taxon>
        <taxon>Campylobacterota</taxon>
        <taxon>Epsilonproteobacteria</taxon>
        <taxon>Campylobacterales</taxon>
        <taxon>Campylobacteraceae</taxon>
        <taxon>Campylobacter</taxon>
    </lineage>
</organism>
<dbReference type="CDD" id="cd04301">
    <property type="entry name" value="NAT_SF"/>
    <property type="match status" value="1"/>
</dbReference>
<dbReference type="PROSITE" id="PS51186">
    <property type="entry name" value="GNAT"/>
    <property type="match status" value="1"/>
</dbReference>
<dbReference type="Gene3D" id="3.40.630.30">
    <property type="match status" value="1"/>
</dbReference>
<dbReference type="SUPFAM" id="SSF55469">
    <property type="entry name" value="FMN-dependent nitroreductase-like"/>
    <property type="match status" value="1"/>
</dbReference>
<dbReference type="Pfam" id="PF00881">
    <property type="entry name" value="Nitroreductase"/>
    <property type="match status" value="1"/>
</dbReference>
<evidence type="ECO:0000313" key="6">
    <source>
        <dbReference type="EMBL" id="EAL6850067.1"/>
    </source>
</evidence>
<comment type="cofactor">
    <cofactor evidence="1">
        <name>FMN</name>
        <dbReference type="ChEBI" id="CHEBI:58210"/>
    </cofactor>
</comment>
<dbReference type="PANTHER" id="PTHR43673:SF2">
    <property type="entry name" value="NITROREDUCTASE"/>
    <property type="match status" value="1"/>
</dbReference>
<dbReference type="InterPro" id="IPR016181">
    <property type="entry name" value="Acyl_CoA_acyltransferase"/>
</dbReference>
<comment type="caution">
    <text evidence="6">The sequence shown here is derived from an EMBL/GenBank/DDBJ whole genome shotgun (WGS) entry which is preliminary data.</text>
</comment>
<dbReference type="GO" id="GO:0016491">
    <property type="term" value="F:oxidoreductase activity"/>
    <property type="evidence" value="ECO:0007669"/>
    <property type="project" value="UniProtKB-KW"/>
</dbReference>
<dbReference type="Proteomes" id="UP000352088">
    <property type="component" value="Unassembled WGS sequence"/>
</dbReference>
<keyword evidence="4" id="KW-0288">FMN</keyword>
<evidence type="ECO:0000256" key="1">
    <source>
        <dbReference type="ARBA" id="ARBA00001917"/>
    </source>
</evidence>
<dbReference type="InterPro" id="IPR000182">
    <property type="entry name" value="GNAT_dom"/>
</dbReference>
<evidence type="ECO:0000256" key="3">
    <source>
        <dbReference type="ARBA" id="ARBA00022630"/>
    </source>
</evidence>
<dbReference type="PANTHER" id="PTHR43673">
    <property type="entry name" value="NAD(P)H NITROREDUCTASE YDGI-RELATED"/>
    <property type="match status" value="1"/>
</dbReference>